<protein>
    <submittedName>
        <fullName evidence="1">Uncharacterized protein</fullName>
    </submittedName>
</protein>
<proteinExistence type="predicted"/>
<name>A0A381PGT7_9ZZZZ</name>
<reference evidence="1" key="1">
    <citation type="submission" date="2018-05" db="EMBL/GenBank/DDBJ databases">
        <authorList>
            <person name="Lanie J.A."/>
            <person name="Ng W.-L."/>
            <person name="Kazmierczak K.M."/>
            <person name="Andrzejewski T.M."/>
            <person name="Davidsen T.M."/>
            <person name="Wayne K.J."/>
            <person name="Tettelin H."/>
            <person name="Glass J.I."/>
            <person name="Rusch D."/>
            <person name="Podicherti R."/>
            <person name="Tsui H.-C.T."/>
            <person name="Winkler M.E."/>
        </authorList>
    </citation>
    <scope>NUCLEOTIDE SEQUENCE</scope>
</reference>
<evidence type="ECO:0000313" key="1">
    <source>
        <dbReference type="EMBL" id="SUZ64683.1"/>
    </source>
</evidence>
<dbReference type="EMBL" id="UINC01000939">
    <property type="protein sequence ID" value="SUZ64683.1"/>
    <property type="molecule type" value="Genomic_DNA"/>
</dbReference>
<accession>A0A381PGT7</accession>
<dbReference type="AlphaFoldDB" id="A0A381PGT7"/>
<organism evidence="1">
    <name type="scientific">marine metagenome</name>
    <dbReference type="NCBI Taxonomy" id="408172"/>
    <lineage>
        <taxon>unclassified sequences</taxon>
        <taxon>metagenomes</taxon>
        <taxon>ecological metagenomes</taxon>
    </lineage>
</organism>
<gene>
    <name evidence="1" type="ORF">METZ01_LOCUS17537</name>
</gene>
<sequence>VDNAEAEVPKEQVPFYEAFEVLVANISELIPQSSDP</sequence>
<feature type="non-terminal residue" evidence="1">
    <location>
        <position position="1"/>
    </location>
</feature>